<proteinExistence type="predicted"/>
<comment type="caution">
    <text evidence="1">The sequence shown here is derived from an EMBL/GenBank/DDBJ whole genome shotgun (WGS) entry which is preliminary data.</text>
</comment>
<dbReference type="EMBL" id="LAZR01049144">
    <property type="protein sequence ID" value="KKK90341.1"/>
    <property type="molecule type" value="Genomic_DNA"/>
</dbReference>
<feature type="non-terminal residue" evidence="1">
    <location>
        <position position="1"/>
    </location>
</feature>
<reference evidence="1" key="1">
    <citation type="journal article" date="2015" name="Nature">
        <title>Complex archaea that bridge the gap between prokaryotes and eukaryotes.</title>
        <authorList>
            <person name="Spang A."/>
            <person name="Saw J.H."/>
            <person name="Jorgensen S.L."/>
            <person name="Zaremba-Niedzwiedzka K."/>
            <person name="Martijn J."/>
            <person name="Lind A.E."/>
            <person name="van Eijk R."/>
            <person name="Schleper C."/>
            <person name="Guy L."/>
            <person name="Ettema T.J."/>
        </authorList>
    </citation>
    <scope>NUCLEOTIDE SEQUENCE</scope>
</reference>
<accession>A0A0F9C0Z0</accession>
<name>A0A0F9C0Z0_9ZZZZ</name>
<evidence type="ECO:0000313" key="1">
    <source>
        <dbReference type="EMBL" id="KKK90341.1"/>
    </source>
</evidence>
<gene>
    <name evidence="1" type="ORF">LCGC14_2723990</name>
</gene>
<sequence>GKVFHYTSGGFVIADIVAIGRSLL</sequence>
<organism evidence="1">
    <name type="scientific">marine sediment metagenome</name>
    <dbReference type="NCBI Taxonomy" id="412755"/>
    <lineage>
        <taxon>unclassified sequences</taxon>
        <taxon>metagenomes</taxon>
        <taxon>ecological metagenomes</taxon>
    </lineage>
</organism>
<dbReference type="AlphaFoldDB" id="A0A0F9C0Z0"/>
<protein>
    <submittedName>
        <fullName evidence="1">Uncharacterized protein</fullName>
    </submittedName>
</protein>